<organism evidence="1 2">
    <name type="scientific">Daphnia pulex</name>
    <name type="common">Water flea</name>
    <dbReference type="NCBI Taxonomy" id="6669"/>
    <lineage>
        <taxon>Eukaryota</taxon>
        <taxon>Metazoa</taxon>
        <taxon>Ecdysozoa</taxon>
        <taxon>Arthropoda</taxon>
        <taxon>Crustacea</taxon>
        <taxon>Branchiopoda</taxon>
        <taxon>Diplostraca</taxon>
        <taxon>Cladocera</taxon>
        <taxon>Anomopoda</taxon>
        <taxon>Daphniidae</taxon>
        <taxon>Daphnia</taxon>
    </lineage>
</organism>
<reference evidence="1 2" key="1">
    <citation type="journal article" date="2011" name="Science">
        <title>The ecoresponsive genome of Daphnia pulex.</title>
        <authorList>
            <person name="Colbourne J.K."/>
            <person name="Pfrender M.E."/>
            <person name="Gilbert D."/>
            <person name="Thomas W.K."/>
            <person name="Tucker A."/>
            <person name="Oakley T.H."/>
            <person name="Tokishita S."/>
            <person name="Aerts A."/>
            <person name="Arnold G.J."/>
            <person name="Basu M.K."/>
            <person name="Bauer D.J."/>
            <person name="Caceres C.E."/>
            <person name="Carmel L."/>
            <person name="Casola C."/>
            <person name="Choi J.H."/>
            <person name="Detter J.C."/>
            <person name="Dong Q."/>
            <person name="Dusheyko S."/>
            <person name="Eads B.D."/>
            <person name="Frohlich T."/>
            <person name="Geiler-Samerotte K.A."/>
            <person name="Gerlach D."/>
            <person name="Hatcher P."/>
            <person name="Jogdeo S."/>
            <person name="Krijgsveld J."/>
            <person name="Kriventseva E.V."/>
            <person name="Kultz D."/>
            <person name="Laforsch C."/>
            <person name="Lindquist E."/>
            <person name="Lopez J."/>
            <person name="Manak J.R."/>
            <person name="Muller J."/>
            <person name="Pangilinan J."/>
            <person name="Patwardhan R.P."/>
            <person name="Pitluck S."/>
            <person name="Pritham E.J."/>
            <person name="Rechtsteiner A."/>
            <person name="Rho M."/>
            <person name="Rogozin I.B."/>
            <person name="Sakarya O."/>
            <person name="Salamov A."/>
            <person name="Schaack S."/>
            <person name="Shapiro H."/>
            <person name="Shiga Y."/>
            <person name="Skalitzky C."/>
            <person name="Smith Z."/>
            <person name="Souvorov A."/>
            <person name="Sung W."/>
            <person name="Tang Z."/>
            <person name="Tsuchiya D."/>
            <person name="Tu H."/>
            <person name="Vos H."/>
            <person name="Wang M."/>
            <person name="Wolf Y.I."/>
            <person name="Yamagata H."/>
            <person name="Yamada T."/>
            <person name="Ye Y."/>
            <person name="Shaw J.R."/>
            <person name="Andrews J."/>
            <person name="Crease T.J."/>
            <person name="Tang H."/>
            <person name="Lucas S.M."/>
            <person name="Robertson H.M."/>
            <person name="Bork P."/>
            <person name="Koonin E.V."/>
            <person name="Zdobnov E.M."/>
            <person name="Grigoriev I.V."/>
            <person name="Lynch M."/>
            <person name="Boore J.L."/>
        </authorList>
    </citation>
    <scope>NUCLEOTIDE SEQUENCE [LARGE SCALE GENOMIC DNA]</scope>
</reference>
<proteinExistence type="predicted"/>
<keyword evidence="2" id="KW-1185">Reference proteome</keyword>
<evidence type="ECO:0000313" key="1">
    <source>
        <dbReference type="EMBL" id="EFX60461.1"/>
    </source>
</evidence>
<dbReference type="KEGG" id="dpx:DAPPUDRAFT_343624"/>
<gene>
    <name evidence="1" type="ORF">DAPPUDRAFT_343624</name>
</gene>
<dbReference type="InParanoid" id="E9I6B9"/>
<dbReference type="EMBL" id="GL736343">
    <property type="protein sequence ID" value="EFX60461.1"/>
    <property type="molecule type" value="Genomic_DNA"/>
</dbReference>
<name>E9I6B9_DAPPU</name>
<dbReference type="HOGENOM" id="CLU_2164645_0_0_1"/>
<feature type="non-terminal residue" evidence="1">
    <location>
        <position position="1"/>
    </location>
</feature>
<sequence>MTLRNTTEFLVYCHAGEDELDNNQGEEIEDPSEVVIEEEELGVVEDLSPLDQPLMLGLNDVFLCGEVLGEDLTVILHLLALLGHVWVLHSNDLWLLLIVDFVQFDLLEEGL</sequence>
<dbReference type="AlphaFoldDB" id="E9I6B9"/>
<accession>E9I6B9</accession>
<evidence type="ECO:0000313" key="2">
    <source>
        <dbReference type="Proteomes" id="UP000000305"/>
    </source>
</evidence>
<dbReference type="Proteomes" id="UP000000305">
    <property type="component" value="Unassembled WGS sequence"/>
</dbReference>
<protein>
    <submittedName>
        <fullName evidence="1">Uncharacterized protein</fullName>
    </submittedName>
</protein>